<dbReference type="AlphaFoldDB" id="A0AAV6K9A8"/>
<dbReference type="Proteomes" id="UP000823749">
    <property type="component" value="Chromosome 5"/>
</dbReference>
<name>A0AAV6K9A8_9ERIC</name>
<evidence type="ECO:0000256" key="1">
    <source>
        <dbReference type="SAM" id="MobiDB-lite"/>
    </source>
</evidence>
<accession>A0AAV6K9A8</accession>
<sequence length="76" mass="8979">MMEQLRKRGRDAEELECLWPKKGKKKGSEWSDEDEIEVLNDNEVIELDEGEEEEEFDEATMVDDNDDVEELDLEDD</sequence>
<comment type="caution">
    <text evidence="2">The sequence shown here is derived from an EMBL/GenBank/DDBJ whole genome shotgun (WGS) entry which is preliminary data.</text>
</comment>
<evidence type="ECO:0000313" key="2">
    <source>
        <dbReference type="EMBL" id="KAG5549058.1"/>
    </source>
</evidence>
<organism evidence="2 3">
    <name type="scientific">Rhododendron griersonianum</name>
    <dbReference type="NCBI Taxonomy" id="479676"/>
    <lineage>
        <taxon>Eukaryota</taxon>
        <taxon>Viridiplantae</taxon>
        <taxon>Streptophyta</taxon>
        <taxon>Embryophyta</taxon>
        <taxon>Tracheophyta</taxon>
        <taxon>Spermatophyta</taxon>
        <taxon>Magnoliopsida</taxon>
        <taxon>eudicotyledons</taxon>
        <taxon>Gunneridae</taxon>
        <taxon>Pentapetalae</taxon>
        <taxon>asterids</taxon>
        <taxon>Ericales</taxon>
        <taxon>Ericaceae</taxon>
        <taxon>Ericoideae</taxon>
        <taxon>Rhodoreae</taxon>
        <taxon>Rhododendron</taxon>
    </lineage>
</organism>
<protein>
    <submittedName>
        <fullName evidence="2">Uncharacterized protein</fullName>
    </submittedName>
</protein>
<feature type="region of interest" description="Disordered" evidence="1">
    <location>
        <begin position="48"/>
        <end position="76"/>
    </location>
</feature>
<dbReference type="EMBL" id="JACTNZ010000005">
    <property type="protein sequence ID" value="KAG5549058.1"/>
    <property type="molecule type" value="Genomic_DNA"/>
</dbReference>
<evidence type="ECO:0000313" key="3">
    <source>
        <dbReference type="Proteomes" id="UP000823749"/>
    </source>
</evidence>
<proteinExistence type="predicted"/>
<gene>
    <name evidence="2" type="ORF">RHGRI_014431</name>
</gene>
<reference evidence="2" key="1">
    <citation type="submission" date="2020-08" db="EMBL/GenBank/DDBJ databases">
        <title>Plant Genome Project.</title>
        <authorList>
            <person name="Zhang R.-G."/>
        </authorList>
    </citation>
    <scope>NUCLEOTIDE SEQUENCE</scope>
    <source>
        <strain evidence="2">WSP0</strain>
        <tissue evidence="2">Leaf</tissue>
    </source>
</reference>
<keyword evidence="3" id="KW-1185">Reference proteome</keyword>